<organism evidence="10 11">
    <name type="scientific">Tistrella mobilis</name>
    <dbReference type="NCBI Taxonomy" id="171437"/>
    <lineage>
        <taxon>Bacteria</taxon>
        <taxon>Pseudomonadati</taxon>
        <taxon>Pseudomonadota</taxon>
        <taxon>Alphaproteobacteria</taxon>
        <taxon>Geminicoccales</taxon>
        <taxon>Geminicoccaceae</taxon>
        <taxon>Tistrella</taxon>
    </lineage>
</organism>
<evidence type="ECO:0000313" key="11">
    <source>
        <dbReference type="Proteomes" id="UP000075787"/>
    </source>
</evidence>
<evidence type="ECO:0000256" key="3">
    <source>
        <dbReference type="ARBA" id="ARBA00022448"/>
    </source>
</evidence>
<dbReference type="NCBIfam" id="TIGR01727">
    <property type="entry name" value="oligo_HPY"/>
    <property type="match status" value="1"/>
</dbReference>
<name>A0A161Q5G1_9PROT</name>
<dbReference type="GO" id="GO:0005524">
    <property type="term" value="F:ATP binding"/>
    <property type="evidence" value="ECO:0007669"/>
    <property type="project" value="UniProtKB-KW"/>
</dbReference>
<evidence type="ECO:0000256" key="2">
    <source>
        <dbReference type="ARBA" id="ARBA00005417"/>
    </source>
</evidence>
<dbReference type="GO" id="GO:0005886">
    <property type="term" value="C:plasma membrane"/>
    <property type="evidence" value="ECO:0007669"/>
    <property type="project" value="UniProtKB-SubCell"/>
</dbReference>
<dbReference type="GO" id="GO:0016887">
    <property type="term" value="F:ATP hydrolysis activity"/>
    <property type="evidence" value="ECO:0007669"/>
    <property type="project" value="InterPro"/>
</dbReference>
<dbReference type="Pfam" id="PF08352">
    <property type="entry name" value="oligo_HPY"/>
    <property type="match status" value="1"/>
</dbReference>
<dbReference type="OrthoDB" id="9802264at2"/>
<proteinExistence type="inferred from homology"/>
<dbReference type="PANTHER" id="PTHR43297:SF2">
    <property type="entry name" value="DIPEPTIDE TRANSPORT ATP-BINDING PROTEIN DPPD"/>
    <property type="match status" value="1"/>
</dbReference>
<keyword evidence="6" id="KW-0067">ATP-binding</keyword>
<dbReference type="CDD" id="cd03257">
    <property type="entry name" value="ABC_NikE_OppD_transporters"/>
    <property type="match status" value="1"/>
</dbReference>
<dbReference type="Gene3D" id="3.40.50.300">
    <property type="entry name" value="P-loop containing nucleotide triphosphate hydrolases"/>
    <property type="match status" value="1"/>
</dbReference>
<dbReference type="EMBL" id="LPZR01000098">
    <property type="protein sequence ID" value="KYO54058.1"/>
    <property type="molecule type" value="Genomic_DNA"/>
</dbReference>
<dbReference type="GeneID" id="97242386"/>
<evidence type="ECO:0000256" key="4">
    <source>
        <dbReference type="ARBA" id="ARBA00022475"/>
    </source>
</evidence>
<dbReference type="Pfam" id="PF00005">
    <property type="entry name" value="ABC_tran"/>
    <property type="match status" value="1"/>
</dbReference>
<dbReference type="AlphaFoldDB" id="A0A161Q5G1"/>
<dbReference type="InterPro" id="IPR003593">
    <property type="entry name" value="AAA+_ATPase"/>
</dbReference>
<keyword evidence="4" id="KW-1003">Cell membrane</keyword>
<evidence type="ECO:0000256" key="6">
    <source>
        <dbReference type="ARBA" id="ARBA00022840"/>
    </source>
</evidence>
<comment type="similarity">
    <text evidence="2">Belongs to the ABC transporter superfamily.</text>
</comment>
<evidence type="ECO:0000256" key="1">
    <source>
        <dbReference type="ARBA" id="ARBA00004417"/>
    </source>
</evidence>
<feature type="region of interest" description="Disordered" evidence="8">
    <location>
        <begin position="250"/>
        <end position="284"/>
    </location>
</feature>
<protein>
    <recommendedName>
        <fullName evidence="9">ABC transporter domain-containing protein</fullName>
    </recommendedName>
</protein>
<reference evidence="10 11" key="1">
    <citation type="submission" date="2015-12" db="EMBL/GenBank/DDBJ databases">
        <title>Genome sequence of Tistrella mobilis MCCC 1A02139.</title>
        <authorList>
            <person name="Lu L."/>
            <person name="Lai Q."/>
            <person name="Shao Z."/>
            <person name="Qian P."/>
        </authorList>
    </citation>
    <scope>NUCLEOTIDE SEQUENCE [LARGE SCALE GENOMIC DNA]</scope>
    <source>
        <strain evidence="10 11">MCCC 1A02139</strain>
    </source>
</reference>
<keyword evidence="3" id="KW-0813">Transport</keyword>
<dbReference type="InterPro" id="IPR050388">
    <property type="entry name" value="ABC_Ni/Peptide_Import"/>
</dbReference>
<feature type="domain" description="ABC transporter" evidence="9">
    <location>
        <begin position="4"/>
        <end position="244"/>
    </location>
</feature>
<keyword evidence="5" id="KW-0547">Nucleotide-binding</keyword>
<dbReference type="Proteomes" id="UP000075787">
    <property type="component" value="Unassembled WGS sequence"/>
</dbReference>
<dbReference type="InterPro" id="IPR013563">
    <property type="entry name" value="Oligopep_ABC_C"/>
</dbReference>
<dbReference type="GO" id="GO:0015833">
    <property type="term" value="P:peptide transport"/>
    <property type="evidence" value="ECO:0007669"/>
    <property type="project" value="InterPro"/>
</dbReference>
<dbReference type="RefSeq" id="WP_062763352.1">
    <property type="nucleotide sequence ID" value="NZ_CP121045.1"/>
</dbReference>
<dbReference type="SUPFAM" id="SSF52540">
    <property type="entry name" value="P-loop containing nucleoside triphosphate hydrolases"/>
    <property type="match status" value="1"/>
</dbReference>
<comment type="caution">
    <text evidence="10">The sequence shown here is derived from an EMBL/GenBank/DDBJ whole genome shotgun (WGS) entry which is preliminary data.</text>
</comment>
<evidence type="ECO:0000313" key="10">
    <source>
        <dbReference type="EMBL" id="KYO54058.1"/>
    </source>
</evidence>
<evidence type="ECO:0000256" key="7">
    <source>
        <dbReference type="ARBA" id="ARBA00023136"/>
    </source>
</evidence>
<evidence type="ECO:0000259" key="9">
    <source>
        <dbReference type="PROSITE" id="PS50893"/>
    </source>
</evidence>
<evidence type="ECO:0000256" key="5">
    <source>
        <dbReference type="ARBA" id="ARBA00022741"/>
    </source>
</evidence>
<keyword evidence="7" id="KW-0472">Membrane</keyword>
<evidence type="ECO:0000256" key="8">
    <source>
        <dbReference type="SAM" id="MobiDB-lite"/>
    </source>
</evidence>
<dbReference type="SMART" id="SM00382">
    <property type="entry name" value="AAA"/>
    <property type="match status" value="1"/>
</dbReference>
<dbReference type="PANTHER" id="PTHR43297">
    <property type="entry name" value="OLIGOPEPTIDE TRANSPORT ATP-BINDING PROTEIN APPD"/>
    <property type="match status" value="1"/>
</dbReference>
<comment type="subcellular location">
    <subcellularLocation>
        <location evidence="1">Cell inner membrane</location>
        <topology evidence="1">Peripheral membrane protein</topology>
    </subcellularLocation>
</comment>
<dbReference type="PROSITE" id="PS50893">
    <property type="entry name" value="ABC_TRANSPORTER_2"/>
    <property type="match status" value="1"/>
</dbReference>
<dbReference type="InterPro" id="IPR027417">
    <property type="entry name" value="P-loop_NTPase"/>
</dbReference>
<gene>
    <name evidence="10" type="ORF">AUP44_25940</name>
</gene>
<dbReference type="InterPro" id="IPR003439">
    <property type="entry name" value="ABC_transporter-like_ATP-bd"/>
</dbReference>
<accession>A0A161Q5G1</accession>
<sequence length="324" mass="33047">MTALTVENLRIDVPGGPAVAGLDLAIGRGRVFCLVGESGCGKSLTALALMGLLPAGARVVSGTASIDGRPFRPGSPTPAGLAMVHQDAMASLDPLMTVGRQIAEPLVARAGLGRRAAMAEAVRLMERVGIAGAAARAGAWPHEFSGGMNQRVAIAMALACRPALLIADEPTTALDVTVQAQILDLLAGLAADTGMGLIFITHDLGVVAEIADEMAVMYAGRIVEQGPVGRIFDAPAHPYTAELLACRPGHQGSGRQGSGDRRSGHRARGSQLAAIPGMVPPPGRRGPGCDFAPRCRHAIKSCGMMLPELRSVAGGGLVACGVPA</sequence>